<sequence>MKSKLKTNYMAATVMLVAAGSMFGTVAYAQEMGESTEMQMDQEIERSKILTDTGFFGVFATYKLNSDYYQKGSAERRGAVDEVLSVVEDHMDNVLVDAYLTRGLSAKSDYMLRVHAYDLQTAQDFMNDFSNTRFGMHSEVTENLTGITKSLNYITKEESSDLNAALTSTSYSGEEPRYSIVVPVKKSAEWWNMSEEERLEEMETHTEPTLAYLPNVKRKLYHSTGLADTDFITYFETNDLEAFNNLMLSLAQVPENLHHDRWGDPTILSTIQPIGNVVETLSAVK</sequence>
<proteinExistence type="predicted"/>
<evidence type="ECO:0000256" key="3">
    <source>
        <dbReference type="ARBA" id="ARBA00023004"/>
    </source>
</evidence>
<evidence type="ECO:0000313" key="5">
    <source>
        <dbReference type="EMBL" id="WLI73425.1"/>
    </source>
</evidence>
<dbReference type="Proteomes" id="UP001235344">
    <property type="component" value="Chromosome"/>
</dbReference>
<dbReference type="Pfam" id="PF06778">
    <property type="entry name" value="Chlor_dismutase"/>
    <property type="match status" value="1"/>
</dbReference>
<dbReference type="InterPro" id="IPR010644">
    <property type="entry name" value="ChdC/CLD"/>
</dbReference>
<keyword evidence="1" id="KW-0349">Heme</keyword>
<dbReference type="PANTHER" id="PTHR36843">
    <property type="entry name" value="HEME-DEPENDENT PEROXIDASE YWFI-RELATED"/>
    <property type="match status" value="1"/>
</dbReference>
<dbReference type="RefSeq" id="WP_305501082.1">
    <property type="nucleotide sequence ID" value="NZ_CP131913.1"/>
</dbReference>
<accession>A0ABY9H759</accession>
<evidence type="ECO:0000313" key="6">
    <source>
        <dbReference type="Proteomes" id="UP001235344"/>
    </source>
</evidence>
<dbReference type="SUPFAM" id="SSF54909">
    <property type="entry name" value="Dimeric alpha+beta barrel"/>
    <property type="match status" value="1"/>
</dbReference>
<feature type="chain" id="PRO_5046566466" evidence="4">
    <location>
        <begin position="30"/>
        <end position="285"/>
    </location>
</feature>
<evidence type="ECO:0000256" key="4">
    <source>
        <dbReference type="SAM" id="SignalP"/>
    </source>
</evidence>
<dbReference type="InterPro" id="IPR011008">
    <property type="entry name" value="Dimeric_a/b-barrel"/>
</dbReference>
<organism evidence="5 6">
    <name type="scientific">Halomonas alkalicola</name>
    <dbReference type="NCBI Taxonomy" id="1930622"/>
    <lineage>
        <taxon>Bacteria</taxon>
        <taxon>Pseudomonadati</taxon>
        <taxon>Pseudomonadota</taxon>
        <taxon>Gammaproteobacteria</taxon>
        <taxon>Oceanospirillales</taxon>
        <taxon>Halomonadaceae</taxon>
        <taxon>Halomonas</taxon>
    </lineage>
</organism>
<dbReference type="Gene3D" id="3.30.70.3420">
    <property type="match status" value="1"/>
</dbReference>
<dbReference type="PANTHER" id="PTHR36843:SF1">
    <property type="entry name" value="COPROHEME DECARBOXYLASE"/>
    <property type="match status" value="1"/>
</dbReference>
<evidence type="ECO:0000256" key="2">
    <source>
        <dbReference type="ARBA" id="ARBA00022723"/>
    </source>
</evidence>
<dbReference type="EMBL" id="CP131913">
    <property type="protein sequence ID" value="WLI73425.1"/>
    <property type="molecule type" value="Genomic_DNA"/>
</dbReference>
<reference evidence="5 6" key="1">
    <citation type="submission" date="2023-08" db="EMBL/GenBank/DDBJ databases">
        <title>Transcriptome Analysis of Halomonas alkalicola CICC 11012s to Identify the Genes Involved in Alkaline Tolerances.</title>
        <authorList>
            <person name="Zhai L."/>
        </authorList>
    </citation>
    <scope>NUCLEOTIDE SEQUENCE [LARGE SCALE GENOMIC DNA]</scope>
    <source>
        <strain evidence="5 6">CICC 11012s</strain>
    </source>
</reference>
<keyword evidence="2" id="KW-0479">Metal-binding</keyword>
<keyword evidence="3" id="KW-0408">Iron</keyword>
<protein>
    <submittedName>
        <fullName evidence="5">Chlorite dismutase family protein</fullName>
    </submittedName>
</protein>
<keyword evidence="4" id="KW-0732">Signal</keyword>
<name>A0ABY9H759_9GAMM</name>
<keyword evidence="6" id="KW-1185">Reference proteome</keyword>
<feature type="signal peptide" evidence="4">
    <location>
        <begin position="1"/>
        <end position="29"/>
    </location>
</feature>
<evidence type="ECO:0000256" key="1">
    <source>
        <dbReference type="ARBA" id="ARBA00022617"/>
    </source>
</evidence>
<gene>
    <name evidence="5" type="ORF">B6N23_00255</name>
</gene>